<name>A0A1F2PL49_9FIRM</name>
<evidence type="ECO:0000313" key="2">
    <source>
        <dbReference type="EMBL" id="UYO63911.1"/>
    </source>
</evidence>
<dbReference type="STRING" id="52694.ACWI_03990"/>
<dbReference type="EMBL" id="LKEU01000012">
    <property type="protein sequence ID" value="OFV72149.1"/>
    <property type="molecule type" value="Genomic_DNA"/>
</dbReference>
<dbReference type="OrthoDB" id="9782045at2"/>
<sequence length="254" mass="29225">MEQTIKVGWLFNNMFNLHGDRGNLLAIQAEAKRRGYQVEVTQINLDTETFNPLDFDFLFCPPGEIEHFEAVAAYLEPHRNELMAYIETRPMLVTGTTVALFGETIKRDDQSEIIGLGIIEIEARENHAVYGDDLYYTCQYNGKEMEMIGSQIQMIDLDIKEESPFGRLKYGYGNNGKTKFEGVISGKGIFTNTLGPVLVCNPWLTEEIINLIEVNKTWPVWDEHRDNSLELKSQKSKMVHINKKETRLKRISER</sequence>
<evidence type="ECO:0000313" key="3">
    <source>
        <dbReference type="Proteomes" id="UP000176244"/>
    </source>
</evidence>
<evidence type="ECO:0000313" key="1">
    <source>
        <dbReference type="EMBL" id="OFV72149.1"/>
    </source>
</evidence>
<dbReference type="EMBL" id="CP087994">
    <property type="protein sequence ID" value="UYO63911.1"/>
    <property type="molecule type" value="Genomic_DNA"/>
</dbReference>
<reference evidence="2" key="2">
    <citation type="submission" date="2021-11" db="EMBL/GenBank/DDBJ databases">
        <title>Isoprene-degrading acetogen.</title>
        <authorList>
            <person name="Yang Y."/>
            <person name="Jin H."/>
            <person name="Yan J."/>
        </authorList>
    </citation>
    <scope>NUCLEOTIDE SEQUENCE</scope>
    <source>
        <strain evidence="2">Berkeley</strain>
    </source>
</reference>
<evidence type="ECO:0000313" key="4">
    <source>
        <dbReference type="Proteomes" id="UP001163550"/>
    </source>
</evidence>
<proteinExistence type="predicted"/>
<dbReference type="Proteomes" id="UP000176244">
    <property type="component" value="Unassembled WGS sequence"/>
</dbReference>
<reference evidence="1 3" key="1">
    <citation type="submission" date="2015-09" db="EMBL/GenBank/DDBJ databases">
        <title>Genome sequence of Acetobacterium wieringae DSM 1911.</title>
        <authorList>
            <person name="Poehlein A."/>
            <person name="Bengelsdorf F.R."/>
            <person name="Schiel-Bengelsdorf B."/>
            <person name="Duerre P."/>
            <person name="Daniel R."/>
        </authorList>
    </citation>
    <scope>NUCLEOTIDE SEQUENCE [LARGE SCALE GENOMIC DNA]</scope>
    <source>
        <strain evidence="1 3">DSM 1911</strain>
    </source>
</reference>
<dbReference type="AlphaFoldDB" id="A0A1F2PL49"/>
<keyword evidence="4" id="KW-1185">Reference proteome</keyword>
<dbReference type="Proteomes" id="UP001163550">
    <property type="component" value="Chromosome"/>
</dbReference>
<dbReference type="RefSeq" id="WP_070369763.1">
    <property type="nucleotide sequence ID" value="NZ_CABIIK010000054.1"/>
</dbReference>
<organism evidence="1 3">
    <name type="scientific">Acetobacterium wieringae</name>
    <dbReference type="NCBI Taxonomy" id="52694"/>
    <lineage>
        <taxon>Bacteria</taxon>
        <taxon>Bacillati</taxon>
        <taxon>Bacillota</taxon>
        <taxon>Clostridia</taxon>
        <taxon>Eubacteriales</taxon>
        <taxon>Eubacteriaceae</taxon>
        <taxon>Acetobacterium</taxon>
    </lineage>
</organism>
<accession>A0A1F2PL49</accession>
<protein>
    <submittedName>
        <fullName evidence="2">Cobalamin biosynthesis protein CobQ</fullName>
    </submittedName>
</protein>
<gene>
    <name evidence="1" type="ORF">ACWI_03990</name>
    <name evidence="2" type="ORF">LNN31_05710</name>
</gene>